<comment type="caution">
    <text evidence="4">The sequence shown here is derived from an EMBL/GenBank/DDBJ whole genome shotgun (WGS) entry which is preliminary data.</text>
</comment>
<feature type="compositionally biased region" description="Basic and acidic residues" evidence="1">
    <location>
        <begin position="28"/>
        <end position="51"/>
    </location>
</feature>
<keyword evidence="2" id="KW-0812">Transmembrane</keyword>
<gene>
    <name evidence="4" type="ORF">CAMP_LOCUS7736</name>
</gene>
<feature type="region of interest" description="Disordered" evidence="1">
    <location>
        <begin position="22"/>
        <end position="54"/>
    </location>
</feature>
<evidence type="ECO:0000256" key="2">
    <source>
        <dbReference type="SAM" id="Phobius"/>
    </source>
</evidence>
<feature type="transmembrane region" description="Helical" evidence="2">
    <location>
        <begin position="218"/>
        <end position="241"/>
    </location>
</feature>
<feature type="chain" id="PRO_5040344359" evidence="3">
    <location>
        <begin position="22"/>
        <end position="336"/>
    </location>
</feature>
<evidence type="ECO:0000313" key="4">
    <source>
        <dbReference type="EMBL" id="CAI5445099.1"/>
    </source>
</evidence>
<dbReference type="Proteomes" id="UP001152747">
    <property type="component" value="Unassembled WGS sequence"/>
</dbReference>
<evidence type="ECO:0000256" key="1">
    <source>
        <dbReference type="SAM" id="MobiDB-lite"/>
    </source>
</evidence>
<evidence type="ECO:0000256" key="3">
    <source>
        <dbReference type="SAM" id="SignalP"/>
    </source>
</evidence>
<keyword evidence="2" id="KW-1133">Transmembrane helix</keyword>
<dbReference type="EMBL" id="CANHGI010000003">
    <property type="protein sequence ID" value="CAI5445099.1"/>
    <property type="molecule type" value="Genomic_DNA"/>
</dbReference>
<keyword evidence="5" id="KW-1185">Reference proteome</keyword>
<feature type="region of interest" description="Disordered" evidence="1">
    <location>
        <begin position="294"/>
        <end position="324"/>
    </location>
</feature>
<feature type="region of interest" description="Disordered" evidence="1">
    <location>
        <begin position="71"/>
        <end position="132"/>
    </location>
</feature>
<protein>
    <submittedName>
        <fullName evidence="4">Uncharacterized protein</fullName>
    </submittedName>
</protein>
<organism evidence="4 5">
    <name type="scientific">Caenorhabditis angaria</name>
    <dbReference type="NCBI Taxonomy" id="860376"/>
    <lineage>
        <taxon>Eukaryota</taxon>
        <taxon>Metazoa</taxon>
        <taxon>Ecdysozoa</taxon>
        <taxon>Nematoda</taxon>
        <taxon>Chromadorea</taxon>
        <taxon>Rhabditida</taxon>
        <taxon>Rhabditina</taxon>
        <taxon>Rhabditomorpha</taxon>
        <taxon>Rhabditoidea</taxon>
        <taxon>Rhabditidae</taxon>
        <taxon>Peloderinae</taxon>
        <taxon>Caenorhabditis</taxon>
    </lineage>
</organism>
<reference evidence="4" key="1">
    <citation type="submission" date="2022-11" db="EMBL/GenBank/DDBJ databases">
        <authorList>
            <person name="Kikuchi T."/>
        </authorList>
    </citation>
    <scope>NUCLEOTIDE SEQUENCE</scope>
    <source>
        <strain evidence="4">PS1010</strain>
    </source>
</reference>
<dbReference type="AlphaFoldDB" id="A0A9P1IGQ8"/>
<keyword evidence="3" id="KW-0732">Signal</keyword>
<feature type="compositionally biased region" description="Low complexity" evidence="1">
    <location>
        <begin position="294"/>
        <end position="322"/>
    </location>
</feature>
<keyword evidence="2" id="KW-0472">Membrane</keyword>
<accession>A0A9P1IGQ8</accession>
<name>A0A9P1IGQ8_9PELO</name>
<feature type="signal peptide" evidence="3">
    <location>
        <begin position="1"/>
        <end position="21"/>
    </location>
</feature>
<evidence type="ECO:0000313" key="5">
    <source>
        <dbReference type="Proteomes" id="UP001152747"/>
    </source>
</evidence>
<proteinExistence type="predicted"/>
<sequence>MLLTIILLIILTASVFITCKGSRNAKPSKSEDSVRVDMDKNSSHIEKDEHANSWLISENLEKTAEPLSPIAHSKSVQNSPPELELAQTQEDDTIGGGKTLKRLTKSKRSNRSRKAKNEKKRKNENGISLDGTQEIVENCEINEDDDDTFQDAPSLKMNKSGLSLDLGSEKEMEKAKEGKGTKIVQTYLTMSSTEKNTQYLAVSVKENRAKPPSKFVKYATMVSIPAGVALIMGIFMFLLVVTEPEPAKIPPSPPTPPKITTKSLPITTGSTESVTVTTVQKTTTTGKLTTEATTVESTTAKPATTVSTTELTTQTSIETTVSGPSTTIAPILLQPA</sequence>
<feature type="compositionally biased region" description="Basic residues" evidence="1">
    <location>
        <begin position="99"/>
        <end position="122"/>
    </location>
</feature>